<dbReference type="AlphaFoldDB" id="A0A7U2ESK9"/>
<protein>
    <recommendedName>
        <fullName evidence="2">DUF1989 domain-containing protein</fullName>
    </recommendedName>
</protein>
<sequence>MASNRQQEPTPPAPAYFPTHASSPLHPPTVLYTKLRNLNPTNLIKKQDFLIPPRSGKAWKVSAGQIWRLSTPSGPQVGDLNIWAQHDPRERFWAARTRQLQGSHVREGDRLWSNLPFMRPLCGMLKDGCLLSDAPDTRAAASDERGQLTRWGGRTHDLLGTRCDPYVSHMLTGAEYDFHCHSNLVRAVLPYGLTEFDVHDVLNVFQTTGLDGQGRYFMEASPATKESYVEWFAETDLLCALSTCPGGDLSRWGWTQAEEEEAGGEEGMKGTCRPIRVEVWEIGEEVRGEVLGGWRESERSRYRGMHGMGVPKGEK</sequence>
<dbReference type="EMBL" id="CP069024">
    <property type="protein sequence ID" value="QRC92031.1"/>
    <property type="molecule type" value="Genomic_DNA"/>
</dbReference>
<evidence type="ECO:0000256" key="1">
    <source>
        <dbReference type="SAM" id="MobiDB-lite"/>
    </source>
</evidence>
<feature type="domain" description="DUF1989" evidence="2">
    <location>
        <begin position="51"/>
        <end position="238"/>
    </location>
</feature>
<evidence type="ECO:0000259" key="2">
    <source>
        <dbReference type="Pfam" id="PF09347"/>
    </source>
</evidence>
<evidence type="ECO:0000313" key="4">
    <source>
        <dbReference type="Proteomes" id="UP000663193"/>
    </source>
</evidence>
<evidence type="ECO:0000313" key="3">
    <source>
        <dbReference type="EMBL" id="QRC92031.1"/>
    </source>
</evidence>
<gene>
    <name evidence="3" type="ORF">JI435_021990</name>
</gene>
<dbReference type="OMA" id="FMKASPV"/>
<dbReference type="RefSeq" id="XP_001792815.1">
    <property type="nucleotide sequence ID" value="XM_001792763.1"/>
</dbReference>
<dbReference type="KEGG" id="pno:SNOG_02199"/>
<dbReference type="Pfam" id="PF09347">
    <property type="entry name" value="DUF1989"/>
    <property type="match status" value="1"/>
</dbReference>
<dbReference type="Proteomes" id="UP000663193">
    <property type="component" value="Chromosome 2"/>
</dbReference>
<dbReference type="InterPro" id="IPR018959">
    <property type="entry name" value="DUF1989"/>
</dbReference>
<feature type="region of interest" description="Disordered" evidence="1">
    <location>
        <begin position="1"/>
        <end position="22"/>
    </location>
</feature>
<name>A0A7U2ESK9_PHANO</name>
<keyword evidence="4" id="KW-1185">Reference proteome</keyword>
<proteinExistence type="predicted"/>
<reference evidence="4" key="1">
    <citation type="journal article" date="2021" name="BMC Genomics">
        <title>Chromosome-level genome assembly and manually-curated proteome of model necrotroph Parastagonospora nodorum Sn15 reveals a genome-wide trove of candidate effector homologs, and redundancy of virulence-related functions within an accessory chromosome.</title>
        <authorList>
            <person name="Bertazzoni S."/>
            <person name="Jones D.A.B."/>
            <person name="Phan H.T."/>
            <person name="Tan K.-C."/>
            <person name="Hane J.K."/>
        </authorList>
    </citation>
    <scope>NUCLEOTIDE SEQUENCE [LARGE SCALE GENOMIC DNA]</scope>
    <source>
        <strain evidence="4">SN15 / ATCC MYA-4574 / FGSC 10173)</strain>
    </source>
</reference>
<dbReference type="VEuPathDB" id="FungiDB:JI435_021990"/>
<dbReference type="PANTHER" id="PTHR31527">
    <property type="entry name" value="RE64534P"/>
    <property type="match status" value="1"/>
</dbReference>
<organism evidence="3 4">
    <name type="scientific">Phaeosphaeria nodorum (strain SN15 / ATCC MYA-4574 / FGSC 10173)</name>
    <name type="common">Glume blotch fungus</name>
    <name type="synonym">Parastagonospora nodorum</name>
    <dbReference type="NCBI Taxonomy" id="321614"/>
    <lineage>
        <taxon>Eukaryota</taxon>
        <taxon>Fungi</taxon>
        <taxon>Dikarya</taxon>
        <taxon>Ascomycota</taxon>
        <taxon>Pezizomycotina</taxon>
        <taxon>Dothideomycetes</taxon>
        <taxon>Pleosporomycetidae</taxon>
        <taxon>Pleosporales</taxon>
        <taxon>Pleosporineae</taxon>
        <taxon>Phaeosphaeriaceae</taxon>
        <taxon>Parastagonospora</taxon>
    </lineage>
</organism>
<accession>A0A7U2ESK9</accession>
<dbReference type="PANTHER" id="PTHR31527:SF0">
    <property type="entry name" value="RE64534P"/>
    <property type="match status" value="1"/>
</dbReference>
<dbReference type="OrthoDB" id="504708at2759"/>